<evidence type="ECO:0000256" key="4">
    <source>
        <dbReference type="ARBA" id="ARBA00022723"/>
    </source>
</evidence>
<organism evidence="9 10">
    <name type="scientific">Candidatus Nasuia deltocephalincola</name>
    <dbReference type="NCBI Taxonomy" id="1160784"/>
    <lineage>
        <taxon>Bacteria</taxon>
        <taxon>Pseudomonadati</taxon>
        <taxon>Pseudomonadota</taxon>
        <taxon>Betaproteobacteria</taxon>
        <taxon>Candidatus Nasuia</taxon>
    </lineage>
</organism>
<evidence type="ECO:0000313" key="10">
    <source>
        <dbReference type="Proteomes" id="UP000055684"/>
    </source>
</evidence>
<dbReference type="PANTHER" id="PTHR19376">
    <property type="entry name" value="DNA-DIRECTED RNA POLYMERASE"/>
    <property type="match status" value="1"/>
</dbReference>
<dbReference type="InterPro" id="IPR006592">
    <property type="entry name" value="RNA_pol_N"/>
</dbReference>
<dbReference type="EMBL" id="CP013211">
    <property type="protein sequence ID" value="ALP70060.1"/>
    <property type="molecule type" value="Genomic_DNA"/>
</dbReference>
<gene>
    <name evidence="9" type="ORF">ASU29_147</name>
</gene>
<comment type="similarity">
    <text evidence="7">Belongs to the RNA polymerase beta' chain family.</text>
</comment>
<dbReference type="InterPro" id="IPR038120">
    <property type="entry name" value="Rpb1_funnel_sf"/>
</dbReference>
<accession>A0A0S2UPL3</accession>
<dbReference type="InterPro" id="IPR045867">
    <property type="entry name" value="DNA-dir_RpoC_beta_prime"/>
</dbReference>
<dbReference type="GO" id="GO:0000428">
    <property type="term" value="C:DNA-directed RNA polymerase complex"/>
    <property type="evidence" value="ECO:0007669"/>
    <property type="project" value="UniProtKB-KW"/>
</dbReference>
<reference evidence="10" key="1">
    <citation type="submission" date="2015-11" db="EMBL/GenBank/DDBJ databases">
        <title>Complete genome sequences of the obligate symbionts Candidatus Sulcia muelleri and Candidatus Nasuia deltocephalinicola from the pestiferous leafhopper, Macrosteles quadripunctulatus (Hemiptera: Cicadellidae).</title>
        <authorList>
            <person name="Bennett G.M."/>
            <person name="Abba S."/>
            <person name="Kube M."/>
            <person name="Marzachi C."/>
        </authorList>
    </citation>
    <scope>NUCLEOTIDE SEQUENCE [LARGE SCALE GENOMIC DNA]</scope>
    <source>
        <strain evidence="10">PUNC</strain>
    </source>
</reference>
<dbReference type="InterPro" id="IPR042102">
    <property type="entry name" value="RNA_pol_Rpb1_3_sf"/>
</dbReference>
<dbReference type="Gene3D" id="1.10.150.390">
    <property type="match status" value="1"/>
</dbReference>
<dbReference type="GO" id="GO:0046872">
    <property type="term" value="F:metal ion binding"/>
    <property type="evidence" value="ECO:0007669"/>
    <property type="project" value="UniProtKB-KW"/>
</dbReference>
<dbReference type="Gene3D" id="1.10.1790.20">
    <property type="match status" value="1"/>
</dbReference>
<dbReference type="EC" id="2.7.7.6" evidence="7"/>
<dbReference type="InterPro" id="IPR000722">
    <property type="entry name" value="RNA_pol_asu"/>
</dbReference>
<dbReference type="GO" id="GO:0003677">
    <property type="term" value="F:DNA binding"/>
    <property type="evidence" value="ECO:0007669"/>
    <property type="project" value="InterPro"/>
</dbReference>
<dbReference type="InterPro" id="IPR012754">
    <property type="entry name" value="DNA-dir_RpoC_beta_prime_bact"/>
</dbReference>
<proteinExistence type="inferred from homology"/>
<dbReference type="PATRIC" id="fig|1160784.3.peg.110"/>
<sequence length="1324" mass="153241">MIIKNTKCSGIKISIFSKEQILNISHGEISNSKTLNFRNFKPEMGGLFCDKIFGSSNEKCHCERVSSYDGLSFICKYCGVETSIKDKNLKRKRFGHIKLDDFFMNTLYYKINPHYLSTILNISLTNIKKILYNNYYIITYSDLNFLEVDQIIKFNEYIFYKKKNYNRFSAETGFNALKYLLNRLDFLTEIKNLKKIINFSYNKNSKKKAFKRYEILKIFYNFKINPLNIFLRNLLVLPPDLRPIIRLPNDTVVSSDLNELYKRIINSNNRHCKINRIYRLPSSIILKENKILQNHIDNLFIGDHKNNEFKSLSENLEGKLGFFRKNLLGKRVDYSGRAVITAGPNMKFGECGLPIVIAMEIFRPFIYNKILLDDSFNIKMAKREVDKITKLSTSILLDLFRDFYILLNRAPTLHRLGIQAFKPILTHDNVIKLHPLVCAAYNADFDGDQMAVHMPISVKSKLEIKKLLYCKNNILYPSNGTCCIAPSKDIILGIYYYTKFKFLKVKIKIFNSINDMVLAYNYNFIKINTVLFLRFKIFDNKKLKINYKIYKTNLSRALIFDIFSINFSYNLFNKILNKNSISKILNLLIYNYNFDFISLISNNLMKLGFNLITKSGFSISINDMFFSYQKRNVLSTLKNVLISYNLDYLNFILTKNSKKKKIIDLWEYSCDIISNFILQDLSFSYYLDNKGLFIKSESFNFLYMMLDSGSRCSESQVKQICSSRGLIGYKKQSILEIPVLSSLREGLNVFEYFYFSHNSRKTLADTALKTSSAGYLTRRLVEISNNIFISEYDCKTSEGVNIKSLIYQGILIENFFDRILGRTILKDFFFKKNNLLFKKNSLIDLNLLYKIKESNINTLIVRSPLKCKSKNGVCCLCYGSDLGKNEMVAIGEMVGIVAAQSIGEPGTQLTMRTFHTGGFISKAKKNTFFKSNYSGFLSYSYNLKYVTNKYNLKIVVSLFSNIEIYSDYKKENLLESFNVPYGSYLLFDNNKEIAKGDIICKWDSDYSLIISEFNGNIKYKNLNNNNCLKRKDLNIYEIKNGKVLPSMQILNSCNDLLFDYKLKVGDLLMFEDGDIVIIGDVLLKHPLDFSIAEDIIGGLPKIDNFFEARYPKNGALISPASGFIKFSFLKKKKCINIYVKNKIIFSSFINENKKIIVNENDYVNKGDILVEGEINIHDILFIYGKEYLINYLIKEIKYIYFSQGIFLNDKHLEIIINQMLKFVVVTSSNNSNFLIGEVIRLEDILKNKNKFKKINYDIILLGITNSSLKNKSFLSAASFQRTSYVLSEAALKSKYDDMSSLKNIIMSGNIFNAGSGSYNKILNI</sequence>
<dbReference type="Pfam" id="PF04998">
    <property type="entry name" value="RNA_pol_Rpb1_5"/>
    <property type="match status" value="1"/>
</dbReference>
<evidence type="ECO:0000259" key="8">
    <source>
        <dbReference type="SMART" id="SM00663"/>
    </source>
</evidence>
<dbReference type="InterPro" id="IPR007083">
    <property type="entry name" value="RNA_pol_Rpb1_4"/>
</dbReference>
<dbReference type="InterPro" id="IPR007081">
    <property type="entry name" value="RNA_pol_Rpb1_5"/>
</dbReference>
<keyword evidence="3 7" id="KW-0548">Nucleotidyltransferase</keyword>
<dbReference type="Pfam" id="PF05000">
    <property type="entry name" value="RNA_pol_Rpb1_4"/>
    <property type="match status" value="1"/>
</dbReference>
<dbReference type="SMART" id="SM00663">
    <property type="entry name" value="RPOLA_N"/>
    <property type="match status" value="1"/>
</dbReference>
<evidence type="ECO:0000256" key="3">
    <source>
        <dbReference type="ARBA" id="ARBA00022695"/>
    </source>
</evidence>
<reference evidence="9 10" key="2">
    <citation type="journal article" date="2016" name="Genome Announc.">
        <title>Complete Genome Sequences of the Obligate Symbionts 'Candidatus Sulcia muelleri' and 'Ca. Nasuia deltocephalinicola' from the Pestiferous Leafhopper Macrosteles quadripunctulatus (Hemiptera: Cicadellidae).</title>
        <authorList>
            <person name="Bennett G.M."/>
            <person name="Abba S."/>
            <person name="Kube M."/>
            <person name="Marzachi C."/>
        </authorList>
    </citation>
    <scope>NUCLEOTIDE SEQUENCE [LARGE SCALE GENOMIC DNA]</scope>
    <source>
        <strain evidence="9 10">PUNC</strain>
    </source>
</reference>
<dbReference type="InterPro" id="IPR007066">
    <property type="entry name" value="RNA_pol_Rpb1_3"/>
</dbReference>
<keyword evidence="4" id="KW-0479">Metal-binding</keyword>
<evidence type="ECO:0000256" key="7">
    <source>
        <dbReference type="RuleBase" id="RU004279"/>
    </source>
</evidence>
<dbReference type="Pfam" id="PF00623">
    <property type="entry name" value="RNA_pol_Rpb1_2"/>
    <property type="match status" value="2"/>
</dbReference>
<name>A0A0S2UPL3_9PROT</name>
<comment type="function">
    <text evidence="7">DNA-dependent RNA polymerase catalyzes the transcription of DNA into RNA using the four ribonucleoside triphosphates as substrates.</text>
</comment>
<dbReference type="Gene3D" id="2.40.40.20">
    <property type="match status" value="1"/>
</dbReference>
<dbReference type="Gene3D" id="2.40.50.100">
    <property type="match status" value="2"/>
</dbReference>
<evidence type="ECO:0000256" key="2">
    <source>
        <dbReference type="ARBA" id="ARBA00022679"/>
    </source>
</evidence>
<keyword evidence="5 7" id="KW-0804">Transcription</keyword>
<dbReference type="SUPFAM" id="SSF64484">
    <property type="entry name" value="beta and beta-prime subunits of DNA dependent RNA-polymerase"/>
    <property type="match status" value="1"/>
</dbReference>
<dbReference type="Gene3D" id="1.10.274.100">
    <property type="entry name" value="RNA polymerase Rpb1, domain 3"/>
    <property type="match status" value="1"/>
</dbReference>
<dbReference type="InterPro" id="IPR007080">
    <property type="entry name" value="RNA_pol_Rpb1_1"/>
</dbReference>
<keyword evidence="2 7" id="KW-0808">Transferase</keyword>
<dbReference type="InterPro" id="IPR044893">
    <property type="entry name" value="RNA_pol_Rpb1_clamp_domain"/>
</dbReference>
<dbReference type="Pfam" id="PF04983">
    <property type="entry name" value="RNA_pol_Rpb1_3"/>
    <property type="match status" value="1"/>
</dbReference>
<evidence type="ECO:0000313" key="9">
    <source>
        <dbReference type="EMBL" id="ALP70060.1"/>
    </source>
</evidence>
<dbReference type="GO" id="GO:0003899">
    <property type="term" value="F:DNA-directed RNA polymerase activity"/>
    <property type="evidence" value="ECO:0007669"/>
    <property type="project" value="UniProtKB-EC"/>
</dbReference>
<feature type="domain" description="RNA polymerase N-terminal" evidence="8">
    <location>
        <begin position="227"/>
        <end position="498"/>
    </location>
</feature>
<dbReference type="NCBIfam" id="TIGR02386">
    <property type="entry name" value="rpoC_TIGR"/>
    <property type="match status" value="1"/>
</dbReference>
<dbReference type="GO" id="GO:0006351">
    <property type="term" value="P:DNA-templated transcription"/>
    <property type="evidence" value="ECO:0007669"/>
    <property type="project" value="InterPro"/>
</dbReference>
<keyword evidence="1 7" id="KW-0240">DNA-directed RNA polymerase</keyword>
<dbReference type="PANTHER" id="PTHR19376:SF54">
    <property type="entry name" value="DNA-DIRECTED RNA POLYMERASE SUBUNIT BETA"/>
    <property type="match status" value="1"/>
</dbReference>
<evidence type="ECO:0000256" key="1">
    <source>
        <dbReference type="ARBA" id="ARBA00022478"/>
    </source>
</evidence>
<protein>
    <recommendedName>
        <fullName evidence="7">DNA-directed RNA polymerase subunit</fullName>
        <ecNumber evidence="7">2.7.7.6</ecNumber>
    </recommendedName>
</protein>
<dbReference type="Gene3D" id="4.10.860.120">
    <property type="entry name" value="RNA polymerase II, clamp domain"/>
    <property type="match status" value="1"/>
</dbReference>
<evidence type="ECO:0000256" key="5">
    <source>
        <dbReference type="ARBA" id="ARBA00023163"/>
    </source>
</evidence>
<dbReference type="Proteomes" id="UP000055684">
    <property type="component" value="Chromosome"/>
</dbReference>
<dbReference type="Gene3D" id="1.10.132.30">
    <property type="match status" value="1"/>
</dbReference>
<comment type="catalytic activity">
    <reaction evidence="6 7">
        <text>RNA(n) + a ribonucleoside 5'-triphosphate = RNA(n+1) + diphosphate</text>
        <dbReference type="Rhea" id="RHEA:21248"/>
        <dbReference type="Rhea" id="RHEA-COMP:14527"/>
        <dbReference type="Rhea" id="RHEA-COMP:17342"/>
        <dbReference type="ChEBI" id="CHEBI:33019"/>
        <dbReference type="ChEBI" id="CHEBI:61557"/>
        <dbReference type="ChEBI" id="CHEBI:140395"/>
        <dbReference type="EC" id="2.7.7.6"/>
    </reaction>
</comment>
<dbReference type="Pfam" id="PF04997">
    <property type="entry name" value="RNA_pol_Rpb1_1"/>
    <property type="match status" value="1"/>
</dbReference>
<dbReference type="OrthoDB" id="9815296at2"/>
<evidence type="ECO:0000256" key="6">
    <source>
        <dbReference type="ARBA" id="ARBA00048552"/>
    </source>
</evidence>